<name>A0A9D0ZSV7_9FIRM</name>
<evidence type="ECO:0000313" key="2">
    <source>
        <dbReference type="Proteomes" id="UP000886886"/>
    </source>
</evidence>
<sequence length="104" mass="12458">MDIKNNTLTRHTFRELLLQEFGIAIGEKESDKIELAESCIEIYNSMEAFYEKTGWDKDNPEQSSPEYLKQNHICRNIQGRIWYFSRIRWEEGLKRLLAEKETKN</sequence>
<dbReference type="EMBL" id="DVFT01000018">
    <property type="protein sequence ID" value="HIQ95174.1"/>
    <property type="molecule type" value="Genomic_DNA"/>
</dbReference>
<organism evidence="1 2">
    <name type="scientific">Candidatus Limivivens merdigallinarum</name>
    <dbReference type="NCBI Taxonomy" id="2840859"/>
    <lineage>
        <taxon>Bacteria</taxon>
        <taxon>Bacillati</taxon>
        <taxon>Bacillota</taxon>
        <taxon>Clostridia</taxon>
        <taxon>Lachnospirales</taxon>
        <taxon>Lachnospiraceae</taxon>
        <taxon>Lachnospiraceae incertae sedis</taxon>
        <taxon>Candidatus Limivivens</taxon>
    </lineage>
</organism>
<accession>A0A9D0ZSV7</accession>
<dbReference type="Proteomes" id="UP000886886">
    <property type="component" value="Unassembled WGS sequence"/>
</dbReference>
<dbReference type="AlphaFoldDB" id="A0A9D0ZSV7"/>
<proteinExistence type="predicted"/>
<evidence type="ECO:0000313" key="1">
    <source>
        <dbReference type="EMBL" id="HIQ95174.1"/>
    </source>
</evidence>
<comment type="caution">
    <text evidence="1">The sequence shown here is derived from an EMBL/GenBank/DDBJ whole genome shotgun (WGS) entry which is preliminary data.</text>
</comment>
<reference evidence="1" key="2">
    <citation type="journal article" date="2021" name="PeerJ">
        <title>Extensive microbial diversity within the chicken gut microbiome revealed by metagenomics and culture.</title>
        <authorList>
            <person name="Gilroy R."/>
            <person name="Ravi A."/>
            <person name="Getino M."/>
            <person name="Pursley I."/>
            <person name="Horton D.L."/>
            <person name="Alikhan N.F."/>
            <person name="Baker D."/>
            <person name="Gharbi K."/>
            <person name="Hall N."/>
            <person name="Watson M."/>
            <person name="Adriaenssens E.M."/>
            <person name="Foster-Nyarko E."/>
            <person name="Jarju S."/>
            <person name="Secka A."/>
            <person name="Antonio M."/>
            <person name="Oren A."/>
            <person name="Chaudhuri R.R."/>
            <person name="La Ragione R."/>
            <person name="Hildebrand F."/>
            <person name="Pallen M.J."/>
        </authorList>
    </citation>
    <scope>NUCLEOTIDE SEQUENCE</scope>
    <source>
        <strain evidence="1">ChiSjej3B21-11622</strain>
    </source>
</reference>
<protein>
    <submittedName>
        <fullName evidence="1">Uncharacterized protein</fullName>
    </submittedName>
</protein>
<gene>
    <name evidence="1" type="ORF">IAB26_01290</name>
</gene>
<reference evidence="1" key="1">
    <citation type="submission" date="2020-10" db="EMBL/GenBank/DDBJ databases">
        <authorList>
            <person name="Gilroy R."/>
        </authorList>
    </citation>
    <scope>NUCLEOTIDE SEQUENCE</scope>
    <source>
        <strain evidence="1">ChiSjej3B21-11622</strain>
    </source>
</reference>